<dbReference type="EMBL" id="JAPDOB010000002">
    <property type="protein sequence ID" value="MCW3798802.1"/>
    <property type="molecule type" value="Genomic_DNA"/>
</dbReference>
<protein>
    <recommendedName>
        <fullName evidence="4">Lipoprotein</fullName>
    </recommendedName>
</protein>
<feature type="chain" id="PRO_5045878809" description="Lipoprotein" evidence="1">
    <location>
        <begin position="20"/>
        <end position="119"/>
    </location>
</feature>
<proteinExistence type="predicted"/>
<name>A0ABT3JI90_9SPHN</name>
<sequence>MQRLAPLAALLGLAGCATVPPPSPAPAVYRAVGTEPFWSLTLDGREMVFTEANAPGQRIVQPQPKVIIGFAGEIYQSPRIGVNIVHGQCSDGMSDRTYPDKVQVRIDGRAFEGCGGEPR</sequence>
<dbReference type="RefSeq" id="WP_264883845.1">
    <property type="nucleotide sequence ID" value="NZ_JAPDOB010000002.1"/>
</dbReference>
<reference evidence="2 3" key="1">
    <citation type="submission" date="2022-10" db="EMBL/GenBank/DDBJ databases">
        <title>Sphingomonas sp.</title>
        <authorList>
            <person name="Jin C."/>
        </authorList>
    </citation>
    <scope>NUCLEOTIDE SEQUENCE [LARGE SCALE GENOMIC DNA]</scope>
    <source>
        <strain evidence="2 3">BN140010</strain>
    </source>
</reference>
<evidence type="ECO:0000256" key="1">
    <source>
        <dbReference type="SAM" id="SignalP"/>
    </source>
</evidence>
<keyword evidence="1" id="KW-0732">Signal</keyword>
<evidence type="ECO:0008006" key="4">
    <source>
        <dbReference type="Google" id="ProtNLM"/>
    </source>
</evidence>
<evidence type="ECO:0000313" key="3">
    <source>
        <dbReference type="Proteomes" id="UP001526246"/>
    </source>
</evidence>
<dbReference type="PROSITE" id="PS51257">
    <property type="entry name" value="PROKAR_LIPOPROTEIN"/>
    <property type="match status" value="1"/>
</dbReference>
<comment type="caution">
    <text evidence="2">The sequence shown here is derived from an EMBL/GenBank/DDBJ whole genome shotgun (WGS) entry which is preliminary data.</text>
</comment>
<dbReference type="Proteomes" id="UP001526246">
    <property type="component" value="Unassembled WGS sequence"/>
</dbReference>
<gene>
    <name evidence="2" type="ORF">OMW55_13385</name>
</gene>
<feature type="signal peptide" evidence="1">
    <location>
        <begin position="1"/>
        <end position="19"/>
    </location>
</feature>
<evidence type="ECO:0000313" key="2">
    <source>
        <dbReference type="EMBL" id="MCW3798802.1"/>
    </source>
</evidence>
<organism evidence="2 3">
    <name type="scientific">Sphingomonas arvum</name>
    <dbReference type="NCBI Taxonomy" id="2992113"/>
    <lineage>
        <taxon>Bacteria</taxon>
        <taxon>Pseudomonadati</taxon>
        <taxon>Pseudomonadota</taxon>
        <taxon>Alphaproteobacteria</taxon>
        <taxon>Sphingomonadales</taxon>
        <taxon>Sphingomonadaceae</taxon>
        <taxon>Sphingomonas</taxon>
    </lineage>
</organism>
<accession>A0ABT3JI90</accession>
<keyword evidence="3" id="KW-1185">Reference proteome</keyword>